<sequence>MKKILLASSALVLVGGAAFAEVTLEGKASMGFIGGNTSTYDDDGVSFDGDSYGDDDARYSFVSDFDIVFNLSGETDGGVTFGASAEIDDLIGAPEFADEEDQGGESVFISGDFGTITMGDTNGAYDFAVNEYINGQPGTIGDMEETAPYRGIALSANGVALGLSDDDDEDATYASVDPLDDGLDGFYDGQVARYDYTYGGFAIAVSAELSDETEGDPVLGLGATYNLEFTGGAVKFGAAYQTVSFDDYATTTISTGDVLIRADGDISIAGVSAAMELDAGLSLDVAIANTMYDFDIEATDGANVASDNFDDDFMSYGVGIGYTFDAISVGAGYGFHDADTEIEGYSLTAAYDLGGGMALQAGYGHSEIDDEADQDVYSFGVSMNF</sequence>
<keyword evidence="4" id="KW-1185">Reference proteome</keyword>
<feature type="signal peptide" evidence="1">
    <location>
        <begin position="1"/>
        <end position="20"/>
    </location>
</feature>
<comment type="caution">
    <text evidence="3">The sequence shown here is derived from an EMBL/GenBank/DDBJ whole genome shotgun (WGS) entry which is preliminary data.</text>
</comment>
<organism evidence="3 4">
    <name type="scientific">Mangrovicoccus algicola</name>
    <dbReference type="NCBI Taxonomy" id="2771008"/>
    <lineage>
        <taxon>Bacteria</taxon>
        <taxon>Pseudomonadati</taxon>
        <taxon>Pseudomonadota</taxon>
        <taxon>Alphaproteobacteria</taxon>
        <taxon>Rhodobacterales</taxon>
        <taxon>Paracoccaceae</taxon>
        <taxon>Mangrovicoccus</taxon>
    </lineage>
</organism>
<feature type="chain" id="PRO_5035241356" evidence="1">
    <location>
        <begin position="21"/>
        <end position="385"/>
    </location>
</feature>
<dbReference type="Pfam" id="PF13609">
    <property type="entry name" value="Porin_4"/>
    <property type="match status" value="1"/>
</dbReference>
<proteinExistence type="predicted"/>
<dbReference type="SUPFAM" id="SSF56935">
    <property type="entry name" value="Porins"/>
    <property type="match status" value="1"/>
</dbReference>
<name>A0A8J6ZE92_9RHOB</name>
<keyword evidence="1" id="KW-0732">Signal</keyword>
<dbReference type="InterPro" id="IPR033900">
    <property type="entry name" value="Gram_neg_porin_domain"/>
</dbReference>
<reference evidence="3" key="1">
    <citation type="submission" date="2020-09" db="EMBL/GenBank/DDBJ databases">
        <title>A novel bacterium of genus Mangrovicoccus, isolated from South China Sea.</title>
        <authorList>
            <person name="Huang H."/>
            <person name="Mo K."/>
            <person name="Hu Y."/>
        </authorList>
    </citation>
    <scope>NUCLEOTIDE SEQUENCE</scope>
    <source>
        <strain evidence="3">HB182678</strain>
    </source>
</reference>
<evidence type="ECO:0000256" key="1">
    <source>
        <dbReference type="SAM" id="SignalP"/>
    </source>
</evidence>
<dbReference type="Proteomes" id="UP000609121">
    <property type="component" value="Unassembled WGS sequence"/>
</dbReference>
<evidence type="ECO:0000313" key="4">
    <source>
        <dbReference type="Proteomes" id="UP000609121"/>
    </source>
</evidence>
<gene>
    <name evidence="3" type="ORF">ICN82_18150</name>
</gene>
<evidence type="ECO:0000259" key="2">
    <source>
        <dbReference type="Pfam" id="PF13609"/>
    </source>
</evidence>
<protein>
    <submittedName>
        <fullName evidence="3">Porin</fullName>
    </submittedName>
</protein>
<dbReference type="InterPro" id="IPR023614">
    <property type="entry name" value="Porin_dom_sf"/>
</dbReference>
<dbReference type="Gene3D" id="2.40.160.10">
    <property type="entry name" value="Porin"/>
    <property type="match status" value="1"/>
</dbReference>
<evidence type="ECO:0000313" key="3">
    <source>
        <dbReference type="EMBL" id="MBE3640130.1"/>
    </source>
</evidence>
<dbReference type="AlphaFoldDB" id="A0A8J6ZE92"/>
<accession>A0A8J6ZE92</accession>
<feature type="domain" description="Porin" evidence="2">
    <location>
        <begin position="7"/>
        <end position="370"/>
    </location>
</feature>
<dbReference type="RefSeq" id="WP_193185726.1">
    <property type="nucleotide sequence ID" value="NZ_JACVXA010000073.1"/>
</dbReference>
<dbReference type="EMBL" id="JACVXA010000073">
    <property type="protein sequence ID" value="MBE3640130.1"/>
    <property type="molecule type" value="Genomic_DNA"/>
</dbReference>
<dbReference type="GO" id="GO:0016020">
    <property type="term" value="C:membrane"/>
    <property type="evidence" value="ECO:0007669"/>
    <property type="project" value="InterPro"/>
</dbReference>
<dbReference type="GO" id="GO:0015288">
    <property type="term" value="F:porin activity"/>
    <property type="evidence" value="ECO:0007669"/>
    <property type="project" value="InterPro"/>
</dbReference>